<dbReference type="GO" id="GO:0042626">
    <property type="term" value="F:ATPase-coupled transmembrane transporter activity"/>
    <property type="evidence" value="ECO:0007669"/>
    <property type="project" value="TreeGrafter"/>
</dbReference>
<dbReference type="AlphaFoldDB" id="G4ZZ68"/>
<dbReference type="PANTHER" id="PTHR48041">
    <property type="entry name" value="ABC TRANSPORTER G FAMILY MEMBER 28"/>
    <property type="match status" value="1"/>
</dbReference>
<proteinExistence type="predicted"/>
<evidence type="ECO:0000256" key="3">
    <source>
        <dbReference type="ARBA" id="ARBA00022692"/>
    </source>
</evidence>
<evidence type="ECO:0000256" key="5">
    <source>
        <dbReference type="ARBA" id="ARBA00023136"/>
    </source>
</evidence>
<evidence type="ECO:0000256" key="2">
    <source>
        <dbReference type="ARBA" id="ARBA00022448"/>
    </source>
</evidence>
<sequence>TGYAESGRMTAVIGAGRVGKATFLGALAGEENQTKGNIYYNGHEASALVRRRATGYCWFGGEQTVWHGTTTVHEALVLSASLRQDSETSDSRKLEAVQSWLELLGLTELAEQPLELCSAVETRLVAIGVELAFSPSVLLVDEPTTGLDETGAKRIVRLLQQVAYTGRTVVCTLGDSVSSTDLRAFDRLLLL</sequence>
<feature type="non-terminal residue" evidence="7">
    <location>
        <position position="191"/>
    </location>
</feature>
<keyword evidence="8" id="KW-1185">Reference proteome</keyword>
<dbReference type="KEGG" id="psoj:PHYSODRAFT_425453"/>
<dbReference type="Pfam" id="PF00005">
    <property type="entry name" value="ABC_tran"/>
    <property type="match status" value="1"/>
</dbReference>
<keyword evidence="4" id="KW-1133">Transmembrane helix</keyword>
<dbReference type="Proteomes" id="UP000002640">
    <property type="component" value="Unassembled WGS sequence"/>
</dbReference>
<keyword evidence="2" id="KW-0813">Transport</keyword>
<organism evidence="7 8">
    <name type="scientific">Phytophthora sojae (strain P6497)</name>
    <name type="common">Soybean stem and root rot agent</name>
    <name type="synonym">Phytophthora megasperma f. sp. glycines</name>
    <dbReference type="NCBI Taxonomy" id="1094619"/>
    <lineage>
        <taxon>Eukaryota</taxon>
        <taxon>Sar</taxon>
        <taxon>Stramenopiles</taxon>
        <taxon>Oomycota</taxon>
        <taxon>Peronosporomycetes</taxon>
        <taxon>Peronosporales</taxon>
        <taxon>Peronosporaceae</taxon>
        <taxon>Phytophthora</taxon>
    </lineage>
</organism>
<reference evidence="7 8" key="1">
    <citation type="journal article" date="2006" name="Science">
        <title>Phytophthora genome sequences uncover evolutionary origins and mechanisms of pathogenesis.</title>
        <authorList>
            <person name="Tyler B.M."/>
            <person name="Tripathy S."/>
            <person name="Zhang X."/>
            <person name="Dehal P."/>
            <person name="Jiang R.H."/>
            <person name="Aerts A."/>
            <person name="Arredondo F.D."/>
            <person name="Baxter L."/>
            <person name="Bensasson D."/>
            <person name="Beynon J.L."/>
            <person name="Chapman J."/>
            <person name="Damasceno C.M."/>
            <person name="Dorrance A.E."/>
            <person name="Dou D."/>
            <person name="Dickerman A.W."/>
            <person name="Dubchak I.L."/>
            <person name="Garbelotto M."/>
            <person name="Gijzen M."/>
            <person name="Gordon S.G."/>
            <person name="Govers F."/>
            <person name="Grunwald N.J."/>
            <person name="Huang W."/>
            <person name="Ivors K.L."/>
            <person name="Jones R.W."/>
            <person name="Kamoun S."/>
            <person name="Krampis K."/>
            <person name="Lamour K.H."/>
            <person name="Lee M.K."/>
            <person name="McDonald W.H."/>
            <person name="Medina M."/>
            <person name="Meijer H.J."/>
            <person name="Nordberg E.K."/>
            <person name="Maclean D.J."/>
            <person name="Ospina-Giraldo M.D."/>
            <person name="Morris P.F."/>
            <person name="Phuntumart V."/>
            <person name="Putnam N.H."/>
            <person name="Rash S."/>
            <person name="Rose J.K."/>
            <person name="Sakihama Y."/>
            <person name="Salamov A.A."/>
            <person name="Savidor A."/>
            <person name="Scheuring C.F."/>
            <person name="Smith B.M."/>
            <person name="Sobral B.W."/>
            <person name="Terry A."/>
            <person name="Torto-Alalibo T.A."/>
            <person name="Win J."/>
            <person name="Xu Z."/>
            <person name="Zhang H."/>
            <person name="Grigoriev I.V."/>
            <person name="Rokhsar D.S."/>
            <person name="Boore J.L."/>
        </authorList>
    </citation>
    <scope>NUCLEOTIDE SEQUENCE [LARGE SCALE GENOMIC DNA]</scope>
    <source>
        <strain evidence="7 8">P6497</strain>
    </source>
</reference>
<dbReference type="InterPro" id="IPR027417">
    <property type="entry name" value="P-loop_NTPase"/>
</dbReference>
<dbReference type="GO" id="GO:0005524">
    <property type="term" value="F:ATP binding"/>
    <property type="evidence" value="ECO:0007669"/>
    <property type="project" value="InterPro"/>
</dbReference>
<dbReference type="SUPFAM" id="SSF52540">
    <property type="entry name" value="P-loop containing nucleoside triphosphate hydrolases"/>
    <property type="match status" value="1"/>
</dbReference>
<protein>
    <recommendedName>
        <fullName evidence="6">ABC transporter domain-containing protein</fullName>
    </recommendedName>
</protein>
<accession>G4ZZ68</accession>
<dbReference type="InParanoid" id="G4ZZ68"/>
<dbReference type="EMBL" id="JH159158">
    <property type="protein sequence ID" value="EGZ11090.1"/>
    <property type="molecule type" value="Genomic_DNA"/>
</dbReference>
<evidence type="ECO:0000313" key="7">
    <source>
        <dbReference type="EMBL" id="EGZ11090.1"/>
    </source>
</evidence>
<evidence type="ECO:0000259" key="6">
    <source>
        <dbReference type="Pfam" id="PF00005"/>
    </source>
</evidence>
<evidence type="ECO:0000256" key="1">
    <source>
        <dbReference type="ARBA" id="ARBA00004141"/>
    </source>
</evidence>
<dbReference type="GO" id="GO:0016020">
    <property type="term" value="C:membrane"/>
    <property type="evidence" value="ECO:0007669"/>
    <property type="project" value="UniProtKB-SubCell"/>
</dbReference>
<feature type="non-terminal residue" evidence="7">
    <location>
        <position position="1"/>
    </location>
</feature>
<dbReference type="SMR" id="G4ZZ68"/>
<dbReference type="GeneID" id="20652248"/>
<comment type="subcellular location">
    <subcellularLocation>
        <location evidence="1">Membrane</location>
        <topology evidence="1">Multi-pass membrane protein</topology>
    </subcellularLocation>
</comment>
<feature type="domain" description="ABC transporter" evidence="6">
    <location>
        <begin position="5"/>
        <end position="145"/>
    </location>
</feature>
<evidence type="ECO:0000256" key="4">
    <source>
        <dbReference type="ARBA" id="ARBA00022989"/>
    </source>
</evidence>
<dbReference type="GO" id="GO:0016887">
    <property type="term" value="F:ATP hydrolysis activity"/>
    <property type="evidence" value="ECO:0007669"/>
    <property type="project" value="InterPro"/>
</dbReference>
<keyword evidence="3" id="KW-0812">Transmembrane</keyword>
<gene>
    <name evidence="7" type="ORF">PHYSODRAFT_425453</name>
</gene>
<dbReference type="PANTHER" id="PTHR48041:SF91">
    <property type="entry name" value="ABC TRANSPORTER G FAMILY MEMBER 28"/>
    <property type="match status" value="1"/>
</dbReference>
<name>G4ZZ68_PHYSP</name>
<dbReference type="InterPro" id="IPR003439">
    <property type="entry name" value="ABC_transporter-like_ATP-bd"/>
</dbReference>
<keyword evidence="5" id="KW-0472">Membrane</keyword>
<dbReference type="InterPro" id="IPR050352">
    <property type="entry name" value="ABCG_transporters"/>
</dbReference>
<dbReference type="OMA" id="QVAYTGR"/>
<dbReference type="Gene3D" id="3.40.50.300">
    <property type="entry name" value="P-loop containing nucleotide triphosphate hydrolases"/>
    <property type="match status" value="1"/>
</dbReference>
<dbReference type="RefSeq" id="XP_009533835.1">
    <property type="nucleotide sequence ID" value="XM_009535540.1"/>
</dbReference>
<evidence type="ECO:0000313" key="8">
    <source>
        <dbReference type="Proteomes" id="UP000002640"/>
    </source>
</evidence>